<sequence length="289" mass="34584">MPCRQLNATKTVGPDISGMSKEKVMEMMRKSWEKLYLTDKELQDTKQILTETKRSNENLKLLNHTLADQLKEARDDIQRYKSDLGIEYIVETMKDLKREINTLKEENRDLKREINTLKEENRDLKREIVALQEENRDLKSENMDLKREINTLKENSEVIERENKDFRSEIQTLKEWLGAVESDMFLMKHVNVFKDIFIRISDWYLKAAAGEETKKNLSQKEWQQIIPLYIEDVTTIIQISVSKKDLQEVWDWYLQNKDKRNIFAHHKLQLHESNGLSNTMQRLVAWYYQ</sequence>
<dbReference type="OMA" id="FIRISDW"/>
<proteinExistence type="predicted"/>
<dbReference type="GeneID" id="68113582"/>
<reference evidence="2 3" key="1">
    <citation type="journal article" date="2019" name="Sci. Rep.">
        <title>Nanopore sequencing improves the draft genome of the human pathogenic amoeba Naegleria fowleri.</title>
        <authorList>
            <person name="Liechti N."/>
            <person name="Schurch N."/>
            <person name="Bruggmann R."/>
            <person name="Wittwer M."/>
        </authorList>
    </citation>
    <scope>NUCLEOTIDE SEQUENCE [LARGE SCALE GENOMIC DNA]</scope>
    <source>
        <strain evidence="2 3">ATCC 30894</strain>
    </source>
</reference>
<accession>A0A6A5BHP5</accession>
<dbReference type="RefSeq" id="XP_044559045.1">
    <property type="nucleotide sequence ID" value="XM_044709991.1"/>
</dbReference>
<dbReference type="AlphaFoldDB" id="A0A6A5BHP5"/>
<protein>
    <submittedName>
        <fullName evidence="2">Uncharacterized protein</fullName>
    </submittedName>
</protein>
<dbReference type="OrthoDB" id="4939498at2759"/>
<dbReference type="Proteomes" id="UP000444721">
    <property type="component" value="Unassembled WGS sequence"/>
</dbReference>
<comment type="caution">
    <text evidence="2">The sequence shown here is derived from an EMBL/GenBank/DDBJ whole genome shotgun (WGS) entry which is preliminary data.</text>
</comment>
<name>A0A6A5BHP5_NAEFO</name>
<keyword evidence="1" id="KW-0175">Coiled coil</keyword>
<feature type="coiled-coil region" evidence="1">
    <location>
        <begin position="56"/>
        <end position="169"/>
    </location>
</feature>
<evidence type="ECO:0000313" key="2">
    <source>
        <dbReference type="EMBL" id="KAF0974332.1"/>
    </source>
</evidence>
<dbReference type="Gene3D" id="1.20.5.340">
    <property type="match status" value="2"/>
</dbReference>
<gene>
    <name evidence="2" type="ORF">FDP41_006364</name>
</gene>
<organism evidence="2 3">
    <name type="scientific">Naegleria fowleri</name>
    <name type="common">Brain eating amoeba</name>
    <dbReference type="NCBI Taxonomy" id="5763"/>
    <lineage>
        <taxon>Eukaryota</taxon>
        <taxon>Discoba</taxon>
        <taxon>Heterolobosea</taxon>
        <taxon>Tetramitia</taxon>
        <taxon>Eutetramitia</taxon>
        <taxon>Vahlkampfiidae</taxon>
        <taxon>Naegleria</taxon>
    </lineage>
</organism>
<evidence type="ECO:0000313" key="3">
    <source>
        <dbReference type="Proteomes" id="UP000444721"/>
    </source>
</evidence>
<dbReference type="VEuPathDB" id="AmoebaDB:NF0128380"/>
<dbReference type="VEuPathDB" id="AmoebaDB:FDP41_006364"/>
<dbReference type="VEuPathDB" id="AmoebaDB:NfTy_090440"/>
<evidence type="ECO:0000256" key="1">
    <source>
        <dbReference type="SAM" id="Coils"/>
    </source>
</evidence>
<dbReference type="EMBL" id="VFQX01000052">
    <property type="protein sequence ID" value="KAF0974332.1"/>
    <property type="molecule type" value="Genomic_DNA"/>
</dbReference>
<keyword evidence="3" id="KW-1185">Reference proteome</keyword>